<comment type="caution">
    <text evidence="1">The sequence shown here is derived from an EMBL/GenBank/DDBJ whole genome shotgun (WGS) entry which is preliminary data.</text>
</comment>
<evidence type="ECO:0000313" key="2">
    <source>
        <dbReference type="Proteomes" id="UP000533724"/>
    </source>
</evidence>
<gene>
    <name evidence="1" type="ORF">GGE15_001581</name>
</gene>
<dbReference type="EMBL" id="JACIHI010000003">
    <property type="protein sequence ID" value="MBB4438330.1"/>
    <property type="molecule type" value="Genomic_DNA"/>
</dbReference>
<name>A0A7W6UHP5_9HYPH</name>
<protein>
    <recommendedName>
        <fullName evidence="3">DUF3800 domain-containing protein</fullName>
    </recommendedName>
</protein>
<proteinExistence type="predicted"/>
<dbReference type="Proteomes" id="UP000533724">
    <property type="component" value="Unassembled WGS sequence"/>
</dbReference>
<accession>A0A7W6UHP5</accession>
<evidence type="ECO:0008006" key="3">
    <source>
        <dbReference type="Google" id="ProtNLM"/>
    </source>
</evidence>
<dbReference type="RefSeq" id="WP_184498871.1">
    <property type="nucleotide sequence ID" value="NZ_JACIHI010000003.1"/>
</dbReference>
<dbReference type="Pfam" id="PF12686">
    <property type="entry name" value="DUF3800"/>
    <property type="match status" value="1"/>
</dbReference>
<reference evidence="1 2" key="1">
    <citation type="submission" date="2020-08" db="EMBL/GenBank/DDBJ databases">
        <title>Genomic Encyclopedia of Type Strains, Phase IV (KMG-V): Genome sequencing to study the core and pangenomes of soil and plant-associated prokaryotes.</title>
        <authorList>
            <person name="Whitman W."/>
        </authorList>
    </citation>
    <scope>NUCLEOTIDE SEQUENCE [LARGE SCALE GENOMIC DNA]</scope>
    <source>
        <strain evidence="1 2">SEMIA 414</strain>
    </source>
</reference>
<evidence type="ECO:0000313" key="1">
    <source>
        <dbReference type="EMBL" id="MBB4438330.1"/>
    </source>
</evidence>
<dbReference type="InterPro" id="IPR024524">
    <property type="entry name" value="DUF3800"/>
</dbReference>
<dbReference type="AlphaFoldDB" id="A0A7W6UHP5"/>
<organism evidence="1 2">
    <name type="scientific">Rhizobium esperanzae</name>
    <dbReference type="NCBI Taxonomy" id="1967781"/>
    <lineage>
        <taxon>Bacteria</taxon>
        <taxon>Pseudomonadati</taxon>
        <taxon>Pseudomonadota</taxon>
        <taxon>Alphaproteobacteria</taxon>
        <taxon>Hyphomicrobiales</taxon>
        <taxon>Rhizobiaceae</taxon>
        <taxon>Rhizobium/Agrobacterium group</taxon>
        <taxon>Rhizobium</taxon>
    </lineage>
</organism>
<sequence>MGWHAYIDESYSPDKDAYVIGGCISTTEEWASFSTEWQSYLSRFGRVDESGLRYFHMQEMAYNLEEVGFFYSVMQLYVALYISVRFNKSDFERAMRRIYIPGKIVEWDRPNYYWIAFRCLLDKFHLEREKLADLIPLDETVQFHMDQISSGKVVDKLWPEYMQNRSDMMRERYAGIPTFESDKNSLPLQAADLWVWWVRKWCDLNQTHRITAHDFDGFTKSAKRRTPRVTVDISFSEDEFLPTMERWAKSQSGGSHVMVLPRGVAEFDLPQFSSHSHFTIAGYP</sequence>